<dbReference type="AlphaFoldDB" id="A0A951IWC7"/>
<organism evidence="1 2">
    <name type="scientific">Arthrospiribacter ruber</name>
    <dbReference type="NCBI Taxonomy" id="2487934"/>
    <lineage>
        <taxon>Bacteria</taxon>
        <taxon>Pseudomonadati</taxon>
        <taxon>Bacteroidota</taxon>
        <taxon>Cytophagia</taxon>
        <taxon>Cytophagales</taxon>
        <taxon>Cyclobacteriaceae</taxon>
        <taxon>Arthrospiribacter</taxon>
    </lineage>
</organism>
<evidence type="ECO:0000313" key="1">
    <source>
        <dbReference type="EMBL" id="MBW3466748.1"/>
    </source>
</evidence>
<accession>A0A951IWC7</accession>
<dbReference type="EMBL" id="RPHB01000001">
    <property type="protein sequence ID" value="MBW3466748.1"/>
    <property type="molecule type" value="Genomic_DNA"/>
</dbReference>
<sequence>MLRLFSFNLASLIVGLLLFSCKKSSTDQEQQAILHPNEDAPLALLMREMYDDMEEILLATSNHEDIIGYVEKHRNLLTATPTKPEVQNETFALMGESYLYQLEELEKSESEEEVIKGYKALVENCLACHKQFCPGPIKRIEKLMK</sequence>
<proteinExistence type="predicted"/>
<protein>
    <recommendedName>
        <fullName evidence="3">Cytochrome C</fullName>
    </recommendedName>
</protein>
<name>A0A951IWC7_9BACT</name>
<comment type="caution">
    <text evidence="1">The sequence shown here is derived from an EMBL/GenBank/DDBJ whole genome shotgun (WGS) entry which is preliminary data.</text>
</comment>
<evidence type="ECO:0008006" key="3">
    <source>
        <dbReference type="Google" id="ProtNLM"/>
    </source>
</evidence>
<dbReference type="RefSeq" id="WP_219286885.1">
    <property type="nucleotide sequence ID" value="NZ_RPHB01000001.1"/>
</dbReference>
<dbReference type="Proteomes" id="UP000727490">
    <property type="component" value="Unassembled WGS sequence"/>
</dbReference>
<gene>
    <name evidence="1" type="ORF">EGN73_02810</name>
</gene>
<dbReference type="PROSITE" id="PS51257">
    <property type="entry name" value="PROKAR_LIPOPROTEIN"/>
    <property type="match status" value="1"/>
</dbReference>
<evidence type="ECO:0000313" key="2">
    <source>
        <dbReference type="Proteomes" id="UP000727490"/>
    </source>
</evidence>
<keyword evidence="2" id="KW-1185">Reference proteome</keyword>
<reference evidence="1 2" key="1">
    <citation type="journal article" date="2020" name="Syst. Appl. Microbiol.">
        <title>Arthrospiribacter ruber gen. nov., sp. nov., a novel bacterium isolated from Arthrospira cultures.</title>
        <authorList>
            <person name="Waleron M."/>
            <person name="Misztak A."/>
            <person name="Waleron M.M."/>
            <person name="Furmaniak M."/>
            <person name="Mrozik A."/>
            <person name="Waleron K."/>
        </authorList>
    </citation>
    <scope>NUCLEOTIDE SEQUENCE [LARGE SCALE GENOMIC DNA]</scope>
    <source>
        <strain evidence="1 2">DPMB0001</strain>
    </source>
</reference>